<feature type="domain" description="CCHC-type" evidence="2">
    <location>
        <begin position="279"/>
        <end position="294"/>
    </location>
</feature>
<proteinExistence type="predicted"/>
<dbReference type="GO" id="GO:0003964">
    <property type="term" value="F:RNA-directed DNA polymerase activity"/>
    <property type="evidence" value="ECO:0007669"/>
    <property type="project" value="UniProtKB-KW"/>
</dbReference>
<dbReference type="SUPFAM" id="SSF50630">
    <property type="entry name" value="Acid proteases"/>
    <property type="match status" value="1"/>
</dbReference>
<organism evidence="3 4">
    <name type="scientific">Tanacetum coccineum</name>
    <dbReference type="NCBI Taxonomy" id="301880"/>
    <lineage>
        <taxon>Eukaryota</taxon>
        <taxon>Viridiplantae</taxon>
        <taxon>Streptophyta</taxon>
        <taxon>Embryophyta</taxon>
        <taxon>Tracheophyta</taxon>
        <taxon>Spermatophyta</taxon>
        <taxon>Magnoliopsida</taxon>
        <taxon>eudicotyledons</taxon>
        <taxon>Gunneridae</taxon>
        <taxon>Pentapetalae</taxon>
        <taxon>asterids</taxon>
        <taxon>campanulids</taxon>
        <taxon>Asterales</taxon>
        <taxon>Asteraceae</taxon>
        <taxon>Asteroideae</taxon>
        <taxon>Anthemideae</taxon>
        <taxon>Anthemidinae</taxon>
        <taxon>Tanacetum</taxon>
    </lineage>
</organism>
<dbReference type="InterPro" id="IPR021109">
    <property type="entry name" value="Peptidase_aspartic_dom_sf"/>
</dbReference>
<dbReference type="Pfam" id="PF08284">
    <property type="entry name" value="RVP_2"/>
    <property type="match status" value="1"/>
</dbReference>
<evidence type="ECO:0000256" key="1">
    <source>
        <dbReference type="PROSITE-ProRule" id="PRU00047"/>
    </source>
</evidence>
<dbReference type="InterPro" id="IPR001878">
    <property type="entry name" value="Znf_CCHC"/>
</dbReference>
<dbReference type="PANTHER" id="PTHR15503:SF45">
    <property type="entry name" value="RNA-DIRECTED DNA POLYMERASE HOMOLOG"/>
    <property type="match status" value="1"/>
</dbReference>
<keyword evidence="1" id="KW-0479">Metal-binding</keyword>
<dbReference type="Gene3D" id="2.40.70.10">
    <property type="entry name" value="Acid Proteases"/>
    <property type="match status" value="1"/>
</dbReference>
<accession>A0ABQ5ET91</accession>
<dbReference type="Pfam" id="PF24626">
    <property type="entry name" value="SH3_Tf2-1"/>
    <property type="match status" value="1"/>
</dbReference>
<dbReference type="PROSITE" id="PS50158">
    <property type="entry name" value="ZF_CCHC"/>
    <property type="match status" value="2"/>
</dbReference>
<dbReference type="SUPFAM" id="SSF57756">
    <property type="entry name" value="Retrovirus zinc finger-like domains"/>
    <property type="match status" value="1"/>
</dbReference>
<keyword evidence="3" id="KW-0695">RNA-directed DNA polymerase</keyword>
<dbReference type="SUPFAM" id="SSF56672">
    <property type="entry name" value="DNA/RNA polymerases"/>
    <property type="match status" value="1"/>
</dbReference>
<dbReference type="Proteomes" id="UP001151760">
    <property type="component" value="Unassembled WGS sequence"/>
</dbReference>
<dbReference type="InterPro" id="IPR036875">
    <property type="entry name" value="Znf_CCHC_sf"/>
</dbReference>
<dbReference type="EMBL" id="BQNB010016649">
    <property type="protein sequence ID" value="GJT54169.1"/>
    <property type="molecule type" value="Genomic_DNA"/>
</dbReference>
<keyword evidence="4" id="KW-1185">Reference proteome</keyword>
<keyword evidence="3" id="KW-0808">Transferase</keyword>
<dbReference type="PANTHER" id="PTHR15503">
    <property type="entry name" value="LDOC1 RELATED"/>
    <property type="match status" value="1"/>
</dbReference>
<comment type="caution">
    <text evidence="3">The sequence shown here is derived from an EMBL/GenBank/DDBJ whole genome shotgun (WGS) entry which is preliminary data.</text>
</comment>
<keyword evidence="1" id="KW-0863">Zinc-finger</keyword>
<dbReference type="InterPro" id="IPR043502">
    <property type="entry name" value="DNA/RNA_pol_sf"/>
</dbReference>
<dbReference type="InterPro" id="IPR032567">
    <property type="entry name" value="RTL1-rel"/>
</dbReference>
<evidence type="ECO:0000313" key="3">
    <source>
        <dbReference type="EMBL" id="GJT54169.1"/>
    </source>
</evidence>
<dbReference type="Gene3D" id="3.10.10.10">
    <property type="entry name" value="HIV Type 1 Reverse Transcriptase, subunit A, domain 1"/>
    <property type="match status" value="1"/>
</dbReference>
<keyword evidence="3" id="KW-0548">Nucleotidyltransferase</keyword>
<gene>
    <name evidence="3" type="ORF">Tco_0989223</name>
</gene>
<protein>
    <submittedName>
        <fullName evidence="3">Reverse transcriptase domain-containing protein</fullName>
    </submittedName>
</protein>
<dbReference type="InterPro" id="IPR001969">
    <property type="entry name" value="Aspartic_peptidase_AS"/>
</dbReference>
<evidence type="ECO:0000313" key="4">
    <source>
        <dbReference type="Proteomes" id="UP001151760"/>
    </source>
</evidence>
<evidence type="ECO:0000259" key="2">
    <source>
        <dbReference type="PROSITE" id="PS50158"/>
    </source>
</evidence>
<reference evidence="3" key="1">
    <citation type="journal article" date="2022" name="Int. J. Mol. Sci.">
        <title>Draft Genome of Tanacetum Coccineum: Genomic Comparison of Closely Related Tanacetum-Family Plants.</title>
        <authorList>
            <person name="Yamashiro T."/>
            <person name="Shiraishi A."/>
            <person name="Nakayama K."/>
            <person name="Satake H."/>
        </authorList>
    </citation>
    <scope>NUCLEOTIDE SEQUENCE</scope>
</reference>
<dbReference type="Gene3D" id="4.10.60.10">
    <property type="entry name" value="Zinc finger, CCHC-type"/>
    <property type="match status" value="1"/>
</dbReference>
<name>A0ABQ5ET91_9ASTR</name>
<dbReference type="CDD" id="cd00303">
    <property type="entry name" value="retropepsin_like"/>
    <property type="match status" value="1"/>
</dbReference>
<dbReference type="InterPro" id="IPR056924">
    <property type="entry name" value="SH3_Tf2-1"/>
</dbReference>
<reference evidence="3" key="2">
    <citation type="submission" date="2022-01" db="EMBL/GenBank/DDBJ databases">
        <authorList>
            <person name="Yamashiro T."/>
            <person name="Shiraishi A."/>
            <person name="Satake H."/>
            <person name="Nakayama K."/>
        </authorList>
    </citation>
    <scope>NUCLEOTIDE SEQUENCE</scope>
</reference>
<feature type="domain" description="CCHC-type" evidence="2">
    <location>
        <begin position="247"/>
        <end position="263"/>
    </location>
</feature>
<dbReference type="SMART" id="SM00343">
    <property type="entry name" value="ZnF_C2HC"/>
    <property type="match status" value="2"/>
</dbReference>
<keyword evidence="1" id="KW-0862">Zinc</keyword>
<dbReference type="PROSITE" id="PS00141">
    <property type="entry name" value="ASP_PROTEASE"/>
    <property type="match status" value="1"/>
</dbReference>
<sequence length="787" mass="88179">MSSPNHSISNIEDTFSSMNILNYTSVSSDYFPASSGSSSFNSSENFKDNMIPPVFSPFYNNPCLKDIQAFYAKESPIPSPDLITPPAILTPSLVLPPSQFLSPKNRIRSSSLPFYLKPLRIGVSSRKHKYKAMPPKRTSTSEAPAMTQAAIRKLVADSVTAALEEQAATMTNAYCQPFYFNGTEGAVGLIRWFERTESVFSRSRCAEENKVKFATGTLTDDALSWYAGDLPLCKRCNLHHTGPCTGKCNICNKVGHLSKNCQNKKPATGSNQLPVTVVCHACGEKGHYTNQCRKTNINAQGRAYMLRDKNAHQDPNVVTGTFLLNQHLAKVLFDSGADKSFISISLASKLNSPSITIDTFYDIEMADGNLVSTNTVIKGCTLTLLNQPFEIDLMPIKLGSFDVVIGMDWLSKYHAKILCDEKVVHIPINGETLIIRVMEKKSDEKRLEDIPVVKEFSDVFPEDLPGLPLVRQVEFQIDLIPGAAPVARTPYRLAPSEMQELSNQLQELADRGFIRPSTSPWGAPVLFFSKCDFWIRIVQFLGHLINSQGLHVDPAKIEAVRKLIMQREKVIAYASRKHQILRKGKTKPLMILNSEQCYSLPVFQGSNCNHSKLLMDESEITCLLGKVGDVQTHGTDIIMKNTDKDRLQNSIAGKVSFDLENEVKLIPDTLTISKSLNEWGPVAYKLELPVELSNAHNTFHVSNLKKCLSDESLIIPIKELQLNDKLNFVEEPVEIMDREIKQLKRSRIPIVKVRWNSKRGLEFTWEREDEIRAKYPQLFLNITSTSN</sequence>